<dbReference type="Proteomes" id="UP000823865">
    <property type="component" value="Unassembled WGS sequence"/>
</dbReference>
<accession>A0A9E2L718</accession>
<dbReference type="Pfam" id="PF04397">
    <property type="entry name" value="LytTR"/>
    <property type="match status" value="1"/>
</dbReference>
<gene>
    <name evidence="2" type="ORF">H9789_08200</name>
</gene>
<evidence type="ECO:0000313" key="2">
    <source>
        <dbReference type="EMBL" id="MBU3853779.1"/>
    </source>
</evidence>
<name>A0A9E2L718_9BACT</name>
<dbReference type="EMBL" id="JAHLFU010000176">
    <property type="protein sequence ID" value="MBU3853779.1"/>
    <property type="molecule type" value="Genomic_DNA"/>
</dbReference>
<reference evidence="2" key="1">
    <citation type="journal article" date="2021" name="PeerJ">
        <title>Extensive microbial diversity within the chicken gut microbiome revealed by metagenomics and culture.</title>
        <authorList>
            <person name="Gilroy R."/>
            <person name="Ravi A."/>
            <person name="Getino M."/>
            <person name="Pursley I."/>
            <person name="Horton D.L."/>
            <person name="Alikhan N.F."/>
            <person name="Baker D."/>
            <person name="Gharbi K."/>
            <person name="Hall N."/>
            <person name="Watson M."/>
            <person name="Adriaenssens E.M."/>
            <person name="Foster-Nyarko E."/>
            <person name="Jarju S."/>
            <person name="Secka A."/>
            <person name="Antonio M."/>
            <person name="Oren A."/>
            <person name="Chaudhuri R.R."/>
            <person name="La Ragione R."/>
            <person name="Hildebrand F."/>
            <person name="Pallen M.J."/>
        </authorList>
    </citation>
    <scope>NUCLEOTIDE SEQUENCE</scope>
    <source>
        <strain evidence="2">G3-2149</strain>
    </source>
</reference>
<dbReference type="InterPro" id="IPR007492">
    <property type="entry name" value="LytTR_DNA-bd_dom"/>
</dbReference>
<reference evidence="2" key="2">
    <citation type="submission" date="2021-04" db="EMBL/GenBank/DDBJ databases">
        <authorList>
            <person name="Gilroy R."/>
        </authorList>
    </citation>
    <scope>NUCLEOTIDE SEQUENCE</scope>
    <source>
        <strain evidence="2">G3-2149</strain>
    </source>
</reference>
<dbReference type="GO" id="GO:0003677">
    <property type="term" value="F:DNA binding"/>
    <property type="evidence" value="ECO:0007669"/>
    <property type="project" value="UniProtKB-KW"/>
</dbReference>
<sequence>IFARIGKRFIINLNYVYHIEVLRQKLTLSDGEVFAYQLPISKEALKKLKDLYVTSITGKKSASQKHTEN</sequence>
<proteinExistence type="predicted"/>
<dbReference type="AlphaFoldDB" id="A0A9E2L718"/>
<organism evidence="2 3">
    <name type="scientific">Candidatus Paraprevotella stercoravium</name>
    <dbReference type="NCBI Taxonomy" id="2838725"/>
    <lineage>
        <taxon>Bacteria</taxon>
        <taxon>Pseudomonadati</taxon>
        <taxon>Bacteroidota</taxon>
        <taxon>Bacteroidia</taxon>
        <taxon>Bacteroidales</taxon>
        <taxon>Prevotellaceae</taxon>
        <taxon>Paraprevotella</taxon>
    </lineage>
</organism>
<evidence type="ECO:0000259" key="1">
    <source>
        <dbReference type="Pfam" id="PF04397"/>
    </source>
</evidence>
<evidence type="ECO:0000313" key="3">
    <source>
        <dbReference type="Proteomes" id="UP000823865"/>
    </source>
</evidence>
<dbReference type="Gene3D" id="2.40.50.1020">
    <property type="entry name" value="LytTr DNA-binding domain"/>
    <property type="match status" value="1"/>
</dbReference>
<comment type="caution">
    <text evidence="2">The sequence shown here is derived from an EMBL/GenBank/DDBJ whole genome shotgun (WGS) entry which is preliminary data.</text>
</comment>
<keyword evidence="2" id="KW-0238">DNA-binding</keyword>
<protein>
    <submittedName>
        <fullName evidence="2">LytTR family transcriptional regulator DNA-binding domain-containing protein</fullName>
    </submittedName>
</protein>
<feature type="non-terminal residue" evidence="2">
    <location>
        <position position="1"/>
    </location>
</feature>
<feature type="domain" description="HTH LytTR-type" evidence="1">
    <location>
        <begin position="2"/>
        <end position="51"/>
    </location>
</feature>